<gene>
    <name evidence="4" type="ORF">JT31_17570</name>
</gene>
<keyword evidence="5" id="KW-1185">Reference proteome</keyword>
<dbReference type="Gene3D" id="3.40.50.1000">
    <property type="entry name" value="HAD superfamily/HAD-like"/>
    <property type="match status" value="1"/>
</dbReference>
<dbReference type="OrthoDB" id="6545830at2"/>
<dbReference type="NCBIfam" id="TIGR01545">
    <property type="entry name" value="YfhB_g-proteo"/>
    <property type="match status" value="1"/>
</dbReference>
<organism evidence="4 5">
    <name type="scientific">Cedecea neteri</name>
    <dbReference type="NCBI Taxonomy" id="158822"/>
    <lineage>
        <taxon>Bacteria</taxon>
        <taxon>Pseudomonadati</taxon>
        <taxon>Pseudomonadota</taxon>
        <taxon>Gammaproteobacteria</taxon>
        <taxon>Enterobacterales</taxon>
        <taxon>Enterobacteriaceae</taxon>
        <taxon>Cedecea</taxon>
    </lineage>
</organism>
<keyword evidence="3" id="KW-1133">Transmembrane helix</keyword>
<evidence type="ECO:0000256" key="1">
    <source>
        <dbReference type="ARBA" id="ARBA00022723"/>
    </source>
</evidence>
<dbReference type="Proteomes" id="UP000029481">
    <property type="component" value="Chromosome"/>
</dbReference>
<dbReference type="Gene3D" id="1.20.1440.100">
    <property type="entry name" value="SG protein - dephosphorylation function"/>
    <property type="match status" value="1"/>
</dbReference>
<dbReference type="RefSeq" id="WP_038479880.1">
    <property type="nucleotide sequence ID" value="NZ_CP009451.1"/>
</dbReference>
<dbReference type="EC" id="3.1.3.27" evidence="2"/>
<dbReference type="SUPFAM" id="SSF56784">
    <property type="entry name" value="HAD-like"/>
    <property type="match status" value="1"/>
</dbReference>
<dbReference type="Pfam" id="PF12710">
    <property type="entry name" value="HAD"/>
    <property type="match status" value="1"/>
</dbReference>
<sequence length="212" mass="24354">MTTHHPRRVVFFDLDGTLHQQDMFGSFLFYLLRRLPLNALLVVLLLPLVGGMMLIQGSAARQPMSLLLWGATFGRSEARLQQLQSDFAVWFRKKVKAFPVVQQRLTDYLHSANADVWLITGSPQPLVEKVYFDTPWLPEVKVIATQIARGYGGWIVTLRCLGHEKVVQLEQHIGAPLRLYSGYSDSHQDNPLLYFCEHRWRVTPQGELQQLE</sequence>
<keyword evidence="3" id="KW-0472">Membrane</keyword>
<dbReference type="InterPro" id="IPR006435">
    <property type="entry name" value="HAD-SF_hydro_IF_YfhB"/>
</dbReference>
<evidence type="ECO:0000313" key="4">
    <source>
        <dbReference type="EMBL" id="AIR06351.1"/>
    </source>
</evidence>
<name>A0A089Q525_9ENTR</name>
<feature type="transmembrane region" description="Helical" evidence="3">
    <location>
        <begin position="35"/>
        <end position="55"/>
    </location>
</feature>
<evidence type="ECO:0000313" key="5">
    <source>
        <dbReference type="Proteomes" id="UP000029481"/>
    </source>
</evidence>
<keyword evidence="3" id="KW-0812">Transmembrane</keyword>
<reference evidence="4 5" key="1">
    <citation type="submission" date="2014-09" db="EMBL/GenBank/DDBJ databases">
        <title>Cedecea neteri SSMD04 Genome Sequencing.</title>
        <authorList>
            <person name="Tan J.-Y."/>
        </authorList>
    </citation>
    <scope>NUCLEOTIDE SEQUENCE [LARGE SCALE GENOMIC DNA]</scope>
    <source>
        <strain evidence="4 5">SSMD04</strain>
    </source>
</reference>
<evidence type="ECO:0000256" key="3">
    <source>
        <dbReference type="SAM" id="Phobius"/>
    </source>
</evidence>
<keyword evidence="1" id="KW-0479">Metal-binding</keyword>
<evidence type="ECO:0000256" key="2">
    <source>
        <dbReference type="NCBIfam" id="TIGR01545"/>
    </source>
</evidence>
<dbReference type="EMBL" id="CP009451">
    <property type="protein sequence ID" value="AIR06351.1"/>
    <property type="molecule type" value="Genomic_DNA"/>
</dbReference>
<proteinExistence type="predicted"/>
<dbReference type="InterPro" id="IPR023214">
    <property type="entry name" value="HAD_sf"/>
</dbReference>
<dbReference type="InterPro" id="IPR036412">
    <property type="entry name" value="HAD-like_sf"/>
</dbReference>
<dbReference type="KEGG" id="cnt:JT31_17570"/>
<dbReference type="GO" id="GO:0046872">
    <property type="term" value="F:metal ion binding"/>
    <property type="evidence" value="ECO:0007669"/>
    <property type="project" value="UniProtKB-KW"/>
</dbReference>
<dbReference type="AlphaFoldDB" id="A0A089Q525"/>
<dbReference type="GO" id="GO:0008962">
    <property type="term" value="F:phosphatidylglycerophosphatase activity"/>
    <property type="evidence" value="ECO:0007669"/>
    <property type="project" value="UniProtKB-EC"/>
</dbReference>
<protein>
    <recommendedName>
        <fullName evidence="2">Phosphatidylglycerophosphatase C</fullName>
        <ecNumber evidence="2">3.1.3.27</ecNumber>
    </recommendedName>
</protein>
<accession>A0A089Q525</accession>